<evidence type="ECO:0000313" key="2">
    <source>
        <dbReference type="EMBL" id="SDH75601.1"/>
    </source>
</evidence>
<dbReference type="SMART" id="SM00829">
    <property type="entry name" value="PKS_ER"/>
    <property type="match status" value="1"/>
</dbReference>
<dbReference type="InterPro" id="IPR052585">
    <property type="entry name" value="Lipid_raft_assoc_Zn_ADH"/>
</dbReference>
<reference evidence="2 3" key="1">
    <citation type="submission" date="2016-10" db="EMBL/GenBank/DDBJ databases">
        <authorList>
            <person name="de Groot N.N."/>
        </authorList>
    </citation>
    <scope>NUCLEOTIDE SEQUENCE [LARGE SCALE GENOMIC DNA]</scope>
    <source>
        <strain evidence="2 3">CGMCC 4.6533</strain>
    </source>
</reference>
<dbReference type="EMBL" id="FNDJ01000003">
    <property type="protein sequence ID" value="SDH75601.1"/>
    <property type="molecule type" value="Genomic_DNA"/>
</dbReference>
<organism evidence="2 3">
    <name type="scientific">Nonomuraea jiangxiensis</name>
    <dbReference type="NCBI Taxonomy" id="633440"/>
    <lineage>
        <taxon>Bacteria</taxon>
        <taxon>Bacillati</taxon>
        <taxon>Actinomycetota</taxon>
        <taxon>Actinomycetes</taxon>
        <taxon>Streptosporangiales</taxon>
        <taxon>Streptosporangiaceae</taxon>
        <taxon>Nonomuraea</taxon>
    </lineage>
</organism>
<dbReference type="Pfam" id="PF13602">
    <property type="entry name" value="ADH_zinc_N_2"/>
    <property type="match status" value="1"/>
</dbReference>
<dbReference type="SUPFAM" id="SSF51735">
    <property type="entry name" value="NAD(P)-binding Rossmann-fold domains"/>
    <property type="match status" value="2"/>
</dbReference>
<dbReference type="PROSITE" id="PS01162">
    <property type="entry name" value="QOR_ZETA_CRYSTAL"/>
    <property type="match status" value="1"/>
</dbReference>
<keyword evidence="3" id="KW-1185">Reference proteome</keyword>
<protein>
    <submittedName>
        <fullName evidence="2">NADPH:quinone reductase</fullName>
    </submittedName>
</protein>
<gene>
    <name evidence="2" type="ORF">SAMN05421869_103162</name>
</gene>
<dbReference type="Gene3D" id="3.40.50.720">
    <property type="entry name" value="NAD(P)-binding Rossmann-like Domain"/>
    <property type="match status" value="2"/>
</dbReference>
<accession>A0A1G8F0D6</accession>
<dbReference type="Pfam" id="PF08240">
    <property type="entry name" value="ADH_N"/>
    <property type="match status" value="1"/>
</dbReference>
<dbReference type="GO" id="GO:0008270">
    <property type="term" value="F:zinc ion binding"/>
    <property type="evidence" value="ECO:0007669"/>
    <property type="project" value="InterPro"/>
</dbReference>
<dbReference type="PANTHER" id="PTHR43482:SF1">
    <property type="entry name" value="PROTEIN AST1-RELATED"/>
    <property type="match status" value="1"/>
</dbReference>
<dbReference type="Gene3D" id="3.90.25.10">
    <property type="entry name" value="UDP-galactose 4-epimerase, domain 1"/>
    <property type="match status" value="1"/>
</dbReference>
<dbReference type="AlphaFoldDB" id="A0A1G8F0D6"/>
<dbReference type="PANTHER" id="PTHR43482">
    <property type="entry name" value="PROTEIN AST1-RELATED"/>
    <property type="match status" value="1"/>
</dbReference>
<dbReference type="InterPro" id="IPR002364">
    <property type="entry name" value="Quin_OxRdtase/zeta-crystal_CS"/>
</dbReference>
<dbReference type="InterPro" id="IPR020843">
    <property type="entry name" value="ER"/>
</dbReference>
<name>A0A1G8F0D6_9ACTN</name>
<dbReference type="Proteomes" id="UP000199202">
    <property type="component" value="Unassembled WGS sequence"/>
</dbReference>
<sequence length="554" mass="57889">MSVVLVTGATGTVGRQVAAQLTAAGVGIKPLSRATGDLRDPGSLPLDGVEAVFLVWPFASAEGAAPVVGEIARRVRRVVYLSSAAVREPEREIERLIEESGPEWTFLRPHAFAANTLRWARQVRAGVVRGAYGQAAMPLVHERDIAAVAVRALLDDGHHGAVHALTGPESLTQADQLRIISEVLKFPARWVEVPPDEARADLLATGLPAAVADDVLRAQAALVSHPAPVTRTVEEVTKAAPRTFRQWVADHAADFREVPAPATTMRAARLHEYGGPIHHDRIPTPRPGPGEVLIEVAGNSFNPSELGLRAGLLRNLFELDLPHTFGWDVSGTVVETGPGVTDPAPGERVFGLVTGSAADYVVAPASLLAPAPRSIPLADAAAVPVAGLTAWQAVHEQAPLAPGQRVLINGAGGGIGLFAVQLARLAGATVTATASPRSAAAVARYGAHEVIDYTTTPLPGGMDVVLNLAGIPAEQATVLAGLGRTVLTAATPIEGGTHFVMRNDPAQLAELAALIDKGELAVEVVETHPLTELAEIHRRAEAGDTRGKIILLPA</sequence>
<dbReference type="GO" id="GO:0016491">
    <property type="term" value="F:oxidoreductase activity"/>
    <property type="evidence" value="ECO:0007669"/>
    <property type="project" value="InterPro"/>
</dbReference>
<evidence type="ECO:0000259" key="1">
    <source>
        <dbReference type="SMART" id="SM00829"/>
    </source>
</evidence>
<dbReference type="InterPro" id="IPR013154">
    <property type="entry name" value="ADH-like_N"/>
</dbReference>
<feature type="domain" description="Enoyl reductase (ER)" evidence="1">
    <location>
        <begin position="274"/>
        <end position="551"/>
    </location>
</feature>
<evidence type="ECO:0000313" key="3">
    <source>
        <dbReference type="Proteomes" id="UP000199202"/>
    </source>
</evidence>
<dbReference type="RefSeq" id="WP_245764897.1">
    <property type="nucleotide sequence ID" value="NZ_FNDJ01000003.1"/>
</dbReference>
<dbReference type="InterPro" id="IPR036291">
    <property type="entry name" value="NAD(P)-bd_dom_sf"/>
</dbReference>
<dbReference type="SUPFAM" id="SSF50129">
    <property type="entry name" value="GroES-like"/>
    <property type="match status" value="1"/>
</dbReference>
<dbReference type="InterPro" id="IPR011032">
    <property type="entry name" value="GroES-like_sf"/>
</dbReference>
<dbReference type="STRING" id="633440.SAMN05421869_103162"/>
<dbReference type="Gene3D" id="3.90.180.10">
    <property type="entry name" value="Medium-chain alcohol dehydrogenases, catalytic domain"/>
    <property type="match status" value="1"/>
</dbReference>
<dbReference type="CDD" id="cd05289">
    <property type="entry name" value="MDR_like_2"/>
    <property type="match status" value="1"/>
</dbReference>
<proteinExistence type="predicted"/>